<protein>
    <recommendedName>
        <fullName evidence="3">Phytocyanin domain-containing protein</fullName>
    </recommendedName>
</protein>
<evidence type="ECO:0000256" key="1">
    <source>
        <dbReference type="SAM" id="MobiDB-lite"/>
    </source>
</evidence>
<organism evidence="4 5">
    <name type="scientific">Dendrobium nobile</name>
    <name type="common">Orchid</name>
    <dbReference type="NCBI Taxonomy" id="94219"/>
    <lineage>
        <taxon>Eukaryota</taxon>
        <taxon>Viridiplantae</taxon>
        <taxon>Streptophyta</taxon>
        <taxon>Embryophyta</taxon>
        <taxon>Tracheophyta</taxon>
        <taxon>Spermatophyta</taxon>
        <taxon>Magnoliopsida</taxon>
        <taxon>Liliopsida</taxon>
        <taxon>Asparagales</taxon>
        <taxon>Orchidaceae</taxon>
        <taxon>Epidendroideae</taxon>
        <taxon>Malaxideae</taxon>
        <taxon>Dendrobiinae</taxon>
        <taxon>Dendrobium</taxon>
    </lineage>
</organism>
<accession>A0A8T3AM55</accession>
<dbReference type="GO" id="GO:0009055">
    <property type="term" value="F:electron transfer activity"/>
    <property type="evidence" value="ECO:0007669"/>
    <property type="project" value="InterPro"/>
</dbReference>
<dbReference type="OrthoDB" id="783836at2759"/>
<dbReference type="Proteomes" id="UP000829196">
    <property type="component" value="Unassembled WGS sequence"/>
</dbReference>
<dbReference type="AlphaFoldDB" id="A0A8T3AM55"/>
<dbReference type="FunFam" id="2.60.40.420:FF:000048">
    <property type="entry name" value="Early nodulin-like protein 18"/>
    <property type="match status" value="1"/>
</dbReference>
<keyword evidence="2" id="KW-0732">Signal</keyword>
<evidence type="ECO:0000256" key="2">
    <source>
        <dbReference type="SAM" id="SignalP"/>
    </source>
</evidence>
<name>A0A8T3AM55_DENNO</name>
<proteinExistence type="predicted"/>
<feature type="region of interest" description="Disordered" evidence="1">
    <location>
        <begin position="152"/>
        <end position="204"/>
    </location>
</feature>
<dbReference type="Pfam" id="PF02298">
    <property type="entry name" value="Cu_bind_like"/>
    <property type="match status" value="1"/>
</dbReference>
<dbReference type="InterPro" id="IPR039391">
    <property type="entry name" value="Phytocyanin-like"/>
</dbReference>
<dbReference type="SUPFAM" id="SSF49503">
    <property type="entry name" value="Cupredoxins"/>
    <property type="match status" value="1"/>
</dbReference>
<dbReference type="SMR" id="A0A8T3AM55"/>
<dbReference type="PANTHER" id="PTHR33021:SF6">
    <property type="entry name" value="EARLY NODULIN-LIKE PROTEIN 18"/>
    <property type="match status" value="1"/>
</dbReference>
<reference evidence="4" key="1">
    <citation type="journal article" date="2022" name="Front. Genet.">
        <title>Chromosome-Scale Assembly of the Dendrobium nobile Genome Provides Insights Into the Molecular Mechanism of the Biosynthesis of the Medicinal Active Ingredient of Dendrobium.</title>
        <authorList>
            <person name="Xu Q."/>
            <person name="Niu S.-C."/>
            <person name="Li K.-L."/>
            <person name="Zheng P.-J."/>
            <person name="Zhang X.-J."/>
            <person name="Jia Y."/>
            <person name="Liu Y."/>
            <person name="Niu Y.-X."/>
            <person name="Yu L.-H."/>
            <person name="Chen D.-F."/>
            <person name="Zhang G.-Q."/>
        </authorList>
    </citation>
    <scope>NUCLEOTIDE SEQUENCE</scope>
    <source>
        <tissue evidence="4">Leaf</tissue>
    </source>
</reference>
<keyword evidence="5" id="KW-1185">Reference proteome</keyword>
<dbReference type="GO" id="GO:0005886">
    <property type="term" value="C:plasma membrane"/>
    <property type="evidence" value="ECO:0007669"/>
    <property type="project" value="TreeGrafter"/>
</dbReference>
<evidence type="ECO:0000313" key="5">
    <source>
        <dbReference type="Proteomes" id="UP000829196"/>
    </source>
</evidence>
<sequence>MGCICKSLLLFSFSCILSLVQFHGGDAYENYTVGDSLGWYDNLMVPKVNYQKWAAGKNFSLGDFLIFNTDKNHSVIQTYNQTTYNRCDSDDADADDTTEWSAGEPTFDAVEVTVPVPLLRVGSNFFFSGNYDGEQCRHGQHFVVNVTRGEGLPPSLNTSPDSLAPASPEAGDDVPDTVVPSNFNNPTDSDEKATPAAGGQKGTAGPSVMALAALAAVIEMVLGWV</sequence>
<comment type="caution">
    <text evidence="4">The sequence shown here is derived from an EMBL/GenBank/DDBJ whole genome shotgun (WGS) entry which is preliminary data.</text>
</comment>
<dbReference type="PROSITE" id="PS51485">
    <property type="entry name" value="PHYTOCYANIN"/>
    <property type="match status" value="1"/>
</dbReference>
<feature type="chain" id="PRO_5035942565" description="Phytocyanin domain-containing protein" evidence="2">
    <location>
        <begin position="28"/>
        <end position="225"/>
    </location>
</feature>
<dbReference type="InterPro" id="IPR008972">
    <property type="entry name" value="Cupredoxin"/>
</dbReference>
<dbReference type="PANTHER" id="PTHR33021">
    <property type="entry name" value="BLUE COPPER PROTEIN"/>
    <property type="match status" value="1"/>
</dbReference>
<dbReference type="InterPro" id="IPR003245">
    <property type="entry name" value="Phytocyanin_dom"/>
</dbReference>
<dbReference type="Gene3D" id="2.60.40.420">
    <property type="entry name" value="Cupredoxins - blue copper proteins"/>
    <property type="match status" value="1"/>
</dbReference>
<feature type="domain" description="Phytocyanin" evidence="3">
    <location>
        <begin position="29"/>
        <end position="148"/>
    </location>
</feature>
<evidence type="ECO:0000259" key="3">
    <source>
        <dbReference type="PROSITE" id="PS51485"/>
    </source>
</evidence>
<gene>
    <name evidence="4" type="ORF">KFK09_020740</name>
</gene>
<feature type="signal peptide" evidence="2">
    <location>
        <begin position="1"/>
        <end position="27"/>
    </location>
</feature>
<evidence type="ECO:0000313" key="4">
    <source>
        <dbReference type="EMBL" id="KAI0497509.1"/>
    </source>
</evidence>
<dbReference type="EMBL" id="JAGYWB010000015">
    <property type="protein sequence ID" value="KAI0497509.1"/>
    <property type="molecule type" value="Genomic_DNA"/>
</dbReference>